<dbReference type="InterPro" id="IPR020846">
    <property type="entry name" value="MFS_dom"/>
</dbReference>
<feature type="domain" description="Major facilitator superfamily (MFS) profile" evidence="8">
    <location>
        <begin position="19"/>
        <end position="410"/>
    </location>
</feature>
<keyword evidence="2" id="KW-0813">Transport</keyword>
<evidence type="ECO:0000256" key="7">
    <source>
        <dbReference type="SAM" id="Phobius"/>
    </source>
</evidence>
<keyword evidence="3" id="KW-1003">Cell membrane</keyword>
<keyword evidence="6 7" id="KW-0472">Membrane</keyword>
<evidence type="ECO:0000256" key="6">
    <source>
        <dbReference type="ARBA" id="ARBA00023136"/>
    </source>
</evidence>
<evidence type="ECO:0000256" key="4">
    <source>
        <dbReference type="ARBA" id="ARBA00022692"/>
    </source>
</evidence>
<feature type="transmembrane region" description="Helical" evidence="7">
    <location>
        <begin position="294"/>
        <end position="314"/>
    </location>
</feature>
<organism evidence="9">
    <name type="scientific">Brevibacillus laterosporus</name>
    <name type="common">Bacillus laterosporus</name>
    <dbReference type="NCBI Taxonomy" id="1465"/>
    <lineage>
        <taxon>Bacteria</taxon>
        <taxon>Bacillati</taxon>
        <taxon>Bacillota</taxon>
        <taxon>Bacilli</taxon>
        <taxon>Bacillales</taxon>
        <taxon>Paenibacillaceae</taxon>
        <taxon>Brevibacillus</taxon>
    </lineage>
</organism>
<keyword evidence="9" id="KW-0614">Plasmid</keyword>
<feature type="transmembrane region" description="Helical" evidence="7">
    <location>
        <begin position="261"/>
        <end position="282"/>
    </location>
</feature>
<feature type="transmembrane region" description="Helical" evidence="7">
    <location>
        <begin position="85"/>
        <end position="104"/>
    </location>
</feature>
<evidence type="ECO:0000256" key="2">
    <source>
        <dbReference type="ARBA" id="ARBA00022448"/>
    </source>
</evidence>
<feature type="transmembrane region" description="Helical" evidence="7">
    <location>
        <begin position="56"/>
        <end position="78"/>
    </location>
</feature>
<dbReference type="InterPro" id="IPR000849">
    <property type="entry name" value="Sugar_P_transporter"/>
</dbReference>
<dbReference type="GO" id="GO:0022857">
    <property type="term" value="F:transmembrane transporter activity"/>
    <property type="evidence" value="ECO:0007669"/>
    <property type="project" value="InterPro"/>
</dbReference>
<dbReference type="PROSITE" id="PS50850">
    <property type="entry name" value="MFS"/>
    <property type="match status" value="1"/>
</dbReference>
<feature type="transmembrane region" description="Helical" evidence="7">
    <location>
        <begin position="356"/>
        <end position="374"/>
    </location>
</feature>
<comment type="subcellular location">
    <subcellularLocation>
        <location evidence="1">Cell membrane</location>
        <topology evidence="1">Multi-pass membrane protein</topology>
    </subcellularLocation>
</comment>
<evidence type="ECO:0000313" key="9">
    <source>
        <dbReference type="EMBL" id="AKF95777.1"/>
    </source>
</evidence>
<dbReference type="PIRSF" id="PIRSF002808">
    <property type="entry name" value="Hexose_phosphate_transp"/>
    <property type="match status" value="1"/>
</dbReference>
<dbReference type="InterPro" id="IPR011701">
    <property type="entry name" value="MFS"/>
</dbReference>
<feature type="transmembrane region" description="Helical" evidence="7">
    <location>
        <begin position="19"/>
        <end position="36"/>
    </location>
</feature>
<dbReference type="InterPro" id="IPR005829">
    <property type="entry name" value="Sugar_transporter_CS"/>
</dbReference>
<dbReference type="RefSeq" id="WP_031414909.1">
    <property type="nucleotide sequence ID" value="NZ_CP011076.1"/>
</dbReference>
<protein>
    <submittedName>
        <fullName evidence="9">MFS transporter</fullName>
    </submittedName>
</protein>
<keyword evidence="4 7" id="KW-0812">Transmembrane</keyword>
<geneLocation type="plasmid" evidence="9">
    <name>unnamed2</name>
</geneLocation>
<feature type="transmembrane region" description="Helical" evidence="7">
    <location>
        <begin position="174"/>
        <end position="193"/>
    </location>
</feature>
<feature type="transmembrane region" description="Helical" evidence="7">
    <location>
        <begin position="386"/>
        <end position="405"/>
    </location>
</feature>
<dbReference type="Pfam" id="PF07690">
    <property type="entry name" value="MFS_1"/>
    <property type="match status" value="1"/>
</dbReference>
<keyword evidence="5 7" id="KW-1133">Transmembrane helix</keyword>
<sequence>MNEHTPAAKQGGLAYWKKVVILFCLGWTVIWIYRTVLNPILPEIKVQLGVESDASMGLISSMFFLAYTSMQIPSGFLADKFGRKIMLIPGFLIFAFGAFTVGIAPSLAFLLVGSFLAGLGQGTYYGPAYSISSSAIPNEKRGFSTAIINSGSALGMALGYIGSSYMVKGLGWDWRPLIYVTGALIIIIVIAFAKVIKEKPAENAVEGTKEKDPNDKATMKTLFGDIRMISAYVIYFSVCYGYYMIVTWLPSYLQMERGFQGAAIGFASALVAFASVPGALLFSRLSDKFKHKKIMVVILLQIIAAVTLYLTVAVQSNELLILFLIMYGFFGKLAVDPIMISYVADIAPKQGYSTTFGVFNFFGMMSSVVAPFVTGLISDATGSKILGFYLAIGIIIVCTAFLFFANLKSTSRSKKVEANEQEFKFSK</sequence>
<feature type="transmembrane region" description="Helical" evidence="7">
    <location>
        <begin position="320"/>
        <end position="344"/>
    </location>
</feature>
<feature type="transmembrane region" description="Helical" evidence="7">
    <location>
        <begin position="229"/>
        <end position="249"/>
    </location>
</feature>
<evidence type="ECO:0000259" key="8">
    <source>
        <dbReference type="PROSITE" id="PS50850"/>
    </source>
</evidence>
<dbReference type="EMBL" id="CP011076">
    <property type="protein sequence ID" value="AKF95777.1"/>
    <property type="molecule type" value="Genomic_DNA"/>
</dbReference>
<accession>A0A0F7C1C3</accession>
<dbReference type="Gene3D" id="1.20.1250.20">
    <property type="entry name" value="MFS general substrate transporter like domains"/>
    <property type="match status" value="2"/>
</dbReference>
<dbReference type="PANTHER" id="PTHR43124:SF3">
    <property type="entry name" value="CHLORAMPHENICOL EFFLUX PUMP RV0191"/>
    <property type="match status" value="1"/>
</dbReference>
<evidence type="ECO:0000256" key="1">
    <source>
        <dbReference type="ARBA" id="ARBA00004651"/>
    </source>
</evidence>
<evidence type="ECO:0000256" key="3">
    <source>
        <dbReference type="ARBA" id="ARBA00022475"/>
    </source>
</evidence>
<gene>
    <name evidence="9" type="ORF">EX87_19350</name>
</gene>
<dbReference type="InterPro" id="IPR050189">
    <property type="entry name" value="MFS_Efflux_Transporters"/>
</dbReference>
<dbReference type="InterPro" id="IPR036259">
    <property type="entry name" value="MFS_trans_sf"/>
</dbReference>
<reference evidence="9" key="1">
    <citation type="submission" date="2015-03" db="EMBL/GenBank/DDBJ databases">
        <title>MIGS Cultured Bacterial/Archaeal sample from Brevibacillus laterosporus.</title>
        <authorList>
            <person name="Zeng D."/>
            <person name="Zhu L."/>
            <person name="Dong G."/>
            <person name="Ye W."/>
            <person name="Ren D."/>
            <person name="Wu L."/>
            <person name="Xu J."/>
            <person name="Li G."/>
            <person name="Guo L."/>
        </authorList>
    </citation>
    <scope>NUCLEOTIDE SEQUENCE</scope>
    <source>
        <strain evidence="9">B9</strain>
        <plasmid evidence="9">unnamed2</plasmid>
    </source>
</reference>
<dbReference type="GO" id="GO:0005886">
    <property type="term" value="C:plasma membrane"/>
    <property type="evidence" value="ECO:0007669"/>
    <property type="project" value="UniProtKB-SubCell"/>
</dbReference>
<feature type="transmembrane region" description="Helical" evidence="7">
    <location>
        <begin position="143"/>
        <end position="162"/>
    </location>
</feature>
<name>A0A0F7C1C3_BRELA</name>
<dbReference type="SUPFAM" id="SSF103473">
    <property type="entry name" value="MFS general substrate transporter"/>
    <property type="match status" value="1"/>
</dbReference>
<dbReference type="PROSITE" id="PS00216">
    <property type="entry name" value="SUGAR_TRANSPORT_1"/>
    <property type="match status" value="1"/>
</dbReference>
<evidence type="ECO:0000256" key="5">
    <source>
        <dbReference type="ARBA" id="ARBA00022989"/>
    </source>
</evidence>
<feature type="transmembrane region" description="Helical" evidence="7">
    <location>
        <begin position="110"/>
        <end position="131"/>
    </location>
</feature>
<dbReference type="PANTHER" id="PTHR43124">
    <property type="entry name" value="PURINE EFFLUX PUMP PBUE"/>
    <property type="match status" value="1"/>
</dbReference>
<proteinExistence type="predicted"/>
<dbReference type="AlphaFoldDB" id="A0A0F7C1C3"/>